<reference evidence="1" key="1">
    <citation type="journal article" date="2015" name="Proc. Natl. Acad. Sci. U.S.A.">
        <title>Networks of energetic and metabolic interactions define dynamics in microbial communities.</title>
        <authorList>
            <person name="Embree M."/>
            <person name="Liu J.K."/>
            <person name="Al-Bassam M.M."/>
            <person name="Zengler K."/>
        </authorList>
    </citation>
    <scope>NUCLEOTIDE SEQUENCE</scope>
</reference>
<dbReference type="AlphaFoldDB" id="A0A0W8G6R3"/>
<accession>A0A0W8G6R3</accession>
<protein>
    <submittedName>
        <fullName evidence="1">Uncharacterized protein</fullName>
    </submittedName>
</protein>
<dbReference type="EMBL" id="LNQE01000171">
    <property type="protein sequence ID" value="KUG28831.1"/>
    <property type="molecule type" value="Genomic_DNA"/>
</dbReference>
<sequence>MPLAALCTALMVILLTSCTPGRSAKPMTLEHFENFCQVFPTPNSCDSTTICGDFANVLSSPAPGLDDCLARCRRTKNHLQPSNIINNCGATLSRASDLCAQFCRQNYGQ</sequence>
<organism evidence="1">
    <name type="scientific">hydrocarbon metagenome</name>
    <dbReference type="NCBI Taxonomy" id="938273"/>
    <lineage>
        <taxon>unclassified sequences</taxon>
        <taxon>metagenomes</taxon>
        <taxon>ecological metagenomes</taxon>
    </lineage>
</organism>
<proteinExistence type="predicted"/>
<comment type="caution">
    <text evidence="1">The sequence shown here is derived from an EMBL/GenBank/DDBJ whole genome shotgun (WGS) entry which is preliminary data.</text>
</comment>
<name>A0A0W8G6R3_9ZZZZ</name>
<gene>
    <name evidence="1" type="ORF">ASZ90_001287</name>
</gene>
<evidence type="ECO:0000313" key="1">
    <source>
        <dbReference type="EMBL" id="KUG28831.1"/>
    </source>
</evidence>